<comment type="caution">
    <text evidence="2">The sequence shown here is derived from an EMBL/GenBank/DDBJ whole genome shotgun (WGS) entry which is preliminary data.</text>
</comment>
<name>A0A437Q467_9GAMM</name>
<dbReference type="Proteomes" id="UP000282818">
    <property type="component" value="Unassembled WGS sequence"/>
</dbReference>
<feature type="transmembrane region" description="Helical" evidence="1">
    <location>
        <begin position="6"/>
        <end position="24"/>
    </location>
</feature>
<organism evidence="2 3">
    <name type="scientific">Neptunomonas marina</name>
    <dbReference type="NCBI Taxonomy" id="1815562"/>
    <lineage>
        <taxon>Bacteria</taxon>
        <taxon>Pseudomonadati</taxon>
        <taxon>Pseudomonadota</taxon>
        <taxon>Gammaproteobacteria</taxon>
        <taxon>Oceanospirillales</taxon>
        <taxon>Oceanospirillaceae</taxon>
        <taxon>Neptunomonas</taxon>
    </lineage>
</organism>
<keyword evidence="1" id="KW-0472">Membrane</keyword>
<sequence>MSDELIKYLAVAALVLFAFIPVTYQTIRQRRLNPPPMAKHDRKLFRLWRSDPEAYERQYGEMDRQYLAKKADKEKR</sequence>
<proteinExistence type="predicted"/>
<evidence type="ECO:0000313" key="2">
    <source>
        <dbReference type="EMBL" id="RVU29223.1"/>
    </source>
</evidence>
<protein>
    <submittedName>
        <fullName evidence="2">Uncharacterized protein</fullName>
    </submittedName>
</protein>
<dbReference type="AlphaFoldDB" id="A0A437Q467"/>
<reference evidence="2 3" key="1">
    <citation type="submission" date="2019-01" db="EMBL/GenBank/DDBJ databases">
        <authorList>
            <person name="Chen W.-M."/>
        </authorList>
    </citation>
    <scope>NUCLEOTIDE SEQUENCE [LARGE SCALE GENOMIC DNA]</scope>
    <source>
        <strain evidence="2 3">HPM-16</strain>
    </source>
</reference>
<keyword evidence="1" id="KW-1133">Transmembrane helix</keyword>
<dbReference type="RefSeq" id="WP_127696144.1">
    <property type="nucleotide sequence ID" value="NZ_SACQ01000013.1"/>
</dbReference>
<evidence type="ECO:0000256" key="1">
    <source>
        <dbReference type="SAM" id="Phobius"/>
    </source>
</evidence>
<evidence type="ECO:0000313" key="3">
    <source>
        <dbReference type="Proteomes" id="UP000282818"/>
    </source>
</evidence>
<accession>A0A437Q467</accession>
<gene>
    <name evidence="2" type="ORF">EOE65_17500</name>
</gene>
<keyword evidence="3" id="KW-1185">Reference proteome</keyword>
<keyword evidence="1" id="KW-0812">Transmembrane</keyword>
<dbReference type="EMBL" id="SACQ01000013">
    <property type="protein sequence ID" value="RVU29223.1"/>
    <property type="molecule type" value="Genomic_DNA"/>
</dbReference>